<protein>
    <submittedName>
        <fullName evidence="1">KIAA0930</fullName>
    </submittedName>
</protein>
<dbReference type="Ensembl" id="ENSANAT00000046072.1">
    <property type="protein sequence ID" value="ENSANAP00000028047.1"/>
    <property type="gene ID" value="ENSANAG00000031867.1"/>
</dbReference>
<evidence type="ECO:0000313" key="2">
    <source>
        <dbReference type="Proteomes" id="UP000233020"/>
    </source>
</evidence>
<dbReference type="AlphaFoldDB" id="A0A2K5E498"/>
<dbReference type="InterPro" id="IPR019141">
    <property type="entry name" value="DUF2045"/>
</dbReference>
<dbReference type="GeneTree" id="ENSGT00390000004190"/>
<proteinExistence type="predicted"/>
<dbReference type="Proteomes" id="UP000233020">
    <property type="component" value="Unplaced"/>
</dbReference>
<name>A0A2K5E498_AOTNA</name>
<organism evidence="1 2">
    <name type="scientific">Aotus nancymaae</name>
    <name type="common">Ma's night monkey</name>
    <dbReference type="NCBI Taxonomy" id="37293"/>
    <lineage>
        <taxon>Eukaryota</taxon>
        <taxon>Metazoa</taxon>
        <taxon>Chordata</taxon>
        <taxon>Craniata</taxon>
        <taxon>Vertebrata</taxon>
        <taxon>Euteleostomi</taxon>
        <taxon>Mammalia</taxon>
        <taxon>Eutheria</taxon>
        <taxon>Euarchontoglires</taxon>
        <taxon>Primates</taxon>
        <taxon>Haplorrhini</taxon>
        <taxon>Platyrrhini</taxon>
        <taxon>Aotidae</taxon>
        <taxon>Aotus</taxon>
    </lineage>
</organism>
<sequence>MQGLAKAMLQGPGWPSFLTPVWPPSAGCFKDDRIVFWTWMFSTYFMEKWAPRQDDMLFYVRRKLAYSGSESSADGRKVTLRKQVQRQPTWLVSYN</sequence>
<accession>A0A2K5E498</accession>
<gene>
    <name evidence="1" type="primary">KIAA0930</name>
</gene>
<dbReference type="Pfam" id="PF09741">
    <property type="entry name" value="DUF2045"/>
    <property type="match status" value="1"/>
</dbReference>
<evidence type="ECO:0000313" key="1">
    <source>
        <dbReference type="Ensembl" id="ENSANAP00000028047.1"/>
    </source>
</evidence>
<keyword evidence="2" id="KW-1185">Reference proteome</keyword>
<reference evidence="1" key="2">
    <citation type="submission" date="2025-09" db="UniProtKB">
        <authorList>
            <consortium name="Ensembl"/>
        </authorList>
    </citation>
    <scope>IDENTIFICATION</scope>
</reference>
<reference evidence="1" key="1">
    <citation type="submission" date="2025-08" db="UniProtKB">
        <authorList>
            <consortium name="Ensembl"/>
        </authorList>
    </citation>
    <scope>IDENTIFICATION</scope>
</reference>